<keyword evidence="1" id="KW-0479">Metal-binding</keyword>
<accession>A0ABS4YN16</accession>
<keyword evidence="5" id="KW-1185">Reference proteome</keyword>
<comment type="caution">
    <text evidence="4">The sequence shown here is derived from an EMBL/GenBank/DDBJ whole genome shotgun (WGS) entry which is preliminary data.</text>
</comment>
<reference evidence="4 5" key="1">
    <citation type="submission" date="2021-03" db="EMBL/GenBank/DDBJ databases">
        <title>Sequencing the genomes of 1000 actinobacteria strains.</title>
        <authorList>
            <person name="Klenk H.-P."/>
        </authorList>
    </citation>
    <scope>NUCLEOTIDE SEQUENCE [LARGE SCALE GENOMIC DNA]</scope>
    <source>
        <strain evidence="4 5">DSM 14564</strain>
    </source>
</reference>
<dbReference type="EC" id="3.5.1.18" evidence="4"/>
<evidence type="ECO:0000256" key="2">
    <source>
        <dbReference type="ARBA" id="ARBA00022801"/>
    </source>
</evidence>
<gene>
    <name evidence="4" type="ORF">JOF44_003089</name>
</gene>
<dbReference type="InterPro" id="IPR002933">
    <property type="entry name" value="Peptidase_M20"/>
</dbReference>
<dbReference type="Proteomes" id="UP000698222">
    <property type="component" value="Unassembled WGS sequence"/>
</dbReference>
<dbReference type="RefSeq" id="WP_209893420.1">
    <property type="nucleotide sequence ID" value="NZ_BAAAJV010000041.1"/>
</dbReference>
<feature type="domain" description="Peptidase M20 dimerisation" evidence="3">
    <location>
        <begin position="168"/>
        <end position="254"/>
    </location>
</feature>
<dbReference type="InterPro" id="IPR011650">
    <property type="entry name" value="Peptidase_M20_dimer"/>
</dbReference>
<dbReference type="Pfam" id="PF01546">
    <property type="entry name" value="Peptidase_M20"/>
    <property type="match status" value="1"/>
</dbReference>
<dbReference type="SUPFAM" id="SSF53187">
    <property type="entry name" value="Zn-dependent exopeptidases"/>
    <property type="match status" value="1"/>
</dbReference>
<proteinExistence type="predicted"/>
<dbReference type="SUPFAM" id="SSF55031">
    <property type="entry name" value="Bacterial exopeptidase dimerisation domain"/>
    <property type="match status" value="1"/>
</dbReference>
<dbReference type="Pfam" id="PF07687">
    <property type="entry name" value="M20_dimer"/>
    <property type="match status" value="1"/>
</dbReference>
<dbReference type="PANTHER" id="PTHR43808">
    <property type="entry name" value="ACETYLORNITHINE DEACETYLASE"/>
    <property type="match status" value="1"/>
</dbReference>
<evidence type="ECO:0000259" key="3">
    <source>
        <dbReference type="Pfam" id="PF07687"/>
    </source>
</evidence>
<dbReference type="InterPro" id="IPR036264">
    <property type="entry name" value="Bact_exopeptidase_dim_dom"/>
</dbReference>
<name>A0ABS4YN16_9MICO</name>
<dbReference type="Gene3D" id="3.40.630.10">
    <property type="entry name" value="Zn peptidases"/>
    <property type="match status" value="1"/>
</dbReference>
<evidence type="ECO:0000313" key="5">
    <source>
        <dbReference type="Proteomes" id="UP000698222"/>
    </source>
</evidence>
<dbReference type="Gene3D" id="3.30.70.360">
    <property type="match status" value="1"/>
</dbReference>
<evidence type="ECO:0000313" key="4">
    <source>
        <dbReference type="EMBL" id="MBP2410186.1"/>
    </source>
</evidence>
<dbReference type="EMBL" id="JAGIOC010000001">
    <property type="protein sequence ID" value="MBP2410186.1"/>
    <property type="molecule type" value="Genomic_DNA"/>
</dbReference>
<protein>
    <submittedName>
        <fullName evidence="4">Succinyl-diaminopimelate desuccinylase</fullName>
        <ecNumber evidence="4">3.5.1.18</ecNumber>
    </submittedName>
</protein>
<dbReference type="GO" id="GO:0009014">
    <property type="term" value="F:succinyl-diaminopimelate desuccinylase activity"/>
    <property type="evidence" value="ECO:0007669"/>
    <property type="project" value="UniProtKB-EC"/>
</dbReference>
<evidence type="ECO:0000256" key="1">
    <source>
        <dbReference type="ARBA" id="ARBA00022723"/>
    </source>
</evidence>
<organism evidence="4 5">
    <name type="scientific">Brachybacterium fresconis</name>
    <dbReference type="NCBI Taxonomy" id="173363"/>
    <lineage>
        <taxon>Bacteria</taxon>
        <taxon>Bacillati</taxon>
        <taxon>Actinomycetota</taxon>
        <taxon>Actinomycetes</taxon>
        <taxon>Micrococcales</taxon>
        <taxon>Dermabacteraceae</taxon>
        <taxon>Brachybacterium</taxon>
    </lineage>
</organism>
<sequence>MLDPVALASDLVRISSPSGDGEGMRGVQQHTADLIRERMPAARIRTGGEARPWTLISVGPDAPSPLFACHTDTVPVGDAQQWSHDPLGGEHDDEHLHGRGAVDMKGGLAAASAALVGAATRGAGGHMLLTADEEIGSLGAQDAGDVLANLDLTGIIIPEATNLSVRCSHRGACWLRLIARGQAAHGSAPERGVNAVLRLAAAVGPALETAPLRHDEVLGAETASIGTFHGGDATNIVPAAATATLDLRTVAASTPLLEHWRQVGGIDEVETILDLAALNTDNDAAFVRALPAPVDPAPVTYFTDGSVLQGFRPDVPIVVWGPGDPAQMHSVDERLELAQLATAADLFERVLLSRR</sequence>
<dbReference type="InterPro" id="IPR050072">
    <property type="entry name" value="Peptidase_M20A"/>
</dbReference>
<keyword evidence="2 4" id="KW-0378">Hydrolase</keyword>